<proteinExistence type="predicted"/>
<dbReference type="OrthoDB" id="6147520at2759"/>
<keyword evidence="3" id="KW-1185">Reference proteome</keyword>
<feature type="region of interest" description="Disordered" evidence="1">
    <location>
        <begin position="128"/>
        <end position="157"/>
    </location>
</feature>
<sequence length="157" mass="18023">MDFKLRYEKTTLYDLPVIHTPCNLCNKDSSTKHEIESMLNSIDQTASLDKDLTGIYHYLVHSNTQDGIRLLYWMDSEKLVWLYELVRCLDNDTGHGIRIKMMVVDVMHEREKVNKTIVMSQAVLVDKGGQSHVPHDSPVPSPSAYSRQEIESDVDQS</sequence>
<evidence type="ECO:0000256" key="1">
    <source>
        <dbReference type="SAM" id="MobiDB-lite"/>
    </source>
</evidence>
<protein>
    <submittedName>
        <fullName evidence="2">Uncharacterized protein</fullName>
    </submittedName>
</protein>
<reference evidence="2 3" key="1">
    <citation type="submission" date="2020-06" db="EMBL/GenBank/DDBJ databases">
        <authorList>
            <person name="Li R."/>
            <person name="Bekaert M."/>
        </authorList>
    </citation>
    <scope>NUCLEOTIDE SEQUENCE [LARGE SCALE GENOMIC DNA]</scope>
    <source>
        <strain evidence="3">wild</strain>
    </source>
</reference>
<evidence type="ECO:0000313" key="3">
    <source>
        <dbReference type="Proteomes" id="UP000507470"/>
    </source>
</evidence>
<gene>
    <name evidence="2" type="ORF">MCOR_48399</name>
</gene>
<accession>A0A6J8E4F2</accession>
<name>A0A6J8E4F2_MYTCO</name>
<dbReference type="EMBL" id="CACVKT020008486">
    <property type="protein sequence ID" value="CAC5415719.1"/>
    <property type="molecule type" value="Genomic_DNA"/>
</dbReference>
<organism evidence="2 3">
    <name type="scientific">Mytilus coruscus</name>
    <name type="common">Sea mussel</name>
    <dbReference type="NCBI Taxonomy" id="42192"/>
    <lineage>
        <taxon>Eukaryota</taxon>
        <taxon>Metazoa</taxon>
        <taxon>Spiralia</taxon>
        <taxon>Lophotrochozoa</taxon>
        <taxon>Mollusca</taxon>
        <taxon>Bivalvia</taxon>
        <taxon>Autobranchia</taxon>
        <taxon>Pteriomorphia</taxon>
        <taxon>Mytilida</taxon>
        <taxon>Mytiloidea</taxon>
        <taxon>Mytilidae</taxon>
        <taxon>Mytilinae</taxon>
        <taxon>Mytilus</taxon>
    </lineage>
</organism>
<dbReference type="Proteomes" id="UP000507470">
    <property type="component" value="Unassembled WGS sequence"/>
</dbReference>
<dbReference type="AlphaFoldDB" id="A0A6J8E4F2"/>
<evidence type="ECO:0000313" key="2">
    <source>
        <dbReference type="EMBL" id="CAC5415719.1"/>
    </source>
</evidence>